<dbReference type="GO" id="GO:0016567">
    <property type="term" value="P:protein ubiquitination"/>
    <property type="evidence" value="ECO:0007669"/>
    <property type="project" value="InterPro"/>
</dbReference>
<dbReference type="AlphaFoldDB" id="A0AAD4TEY5"/>
<dbReference type="InterPro" id="IPR002083">
    <property type="entry name" value="MATH/TRAF_dom"/>
</dbReference>
<feature type="region of interest" description="Disordered" evidence="1">
    <location>
        <begin position="173"/>
        <end position="195"/>
    </location>
</feature>
<protein>
    <recommendedName>
        <fullName evidence="2">MATH domain-containing protein</fullName>
    </recommendedName>
</protein>
<feature type="non-terminal residue" evidence="3">
    <location>
        <position position="1"/>
    </location>
</feature>
<dbReference type="InterPro" id="IPR008974">
    <property type="entry name" value="TRAF-like"/>
</dbReference>
<evidence type="ECO:0000313" key="3">
    <source>
        <dbReference type="EMBL" id="KAI3957959.1"/>
    </source>
</evidence>
<dbReference type="CDD" id="cd00121">
    <property type="entry name" value="MATH"/>
    <property type="match status" value="1"/>
</dbReference>
<feature type="region of interest" description="Disordered" evidence="1">
    <location>
        <begin position="1"/>
        <end position="40"/>
    </location>
</feature>
<dbReference type="InterPro" id="IPR045005">
    <property type="entry name" value="BPM1-6"/>
</dbReference>
<dbReference type="Proteomes" id="UP001202328">
    <property type="component" value="Unassembled WGS sequence"/>
</dbReference>
<accession>A0AAD4TEY5</accession>
<dbReference type="EMBL" id="JAJJMB010001184">
    <property type="protein sequence ID" value="KAI3957959.1"/>
    <property type="molecule type" value="Genomic_DNA"/>
</dbReference>
<evidence type="ECO:0000259" key="2">
    <source>
        <dbReference type="PROSITE" id="PS50144"/>
    </source>
</evidence>
<name>A0AAD4TEY5_9MAGN</name>
<evidence type="ECO:0000256" key="1">
    <source>
        <dbReference type="SAM" id="MobiDB-lite"/>
    </source>
</evidence>
<evidence type="ECO:0000313" key="4">
    <source>
        <dbReference type="Proteomes" id="UP001202328"/>
    </source>
</evidence>
<comment type="caution">
    <text evidence="3">The sequence shown here is derived from an EMBL/GenBank/DDBJ whole genome shotgun (WGS) entry which is preliminary data.</text>
</comment>
<dbReference type="PANTHER" id="PTHR26379">
    <property type="entry name" value="BTB/POZ AND MATH DOMAIN-CONTAINING PROTEIN 1"/>
    <property type="match status" value="1"/>
</dbReference>
<proteinExistence type="predicted"/>
<gene>
    <name evidence="3" type="ORF">MKW98_020601</name>
</gene>
<dbReference type="Gene3D" id="2.60.210.10">
    <property type="entry name" value="Apoptosis, Tumor Necrosis Factor Receptor Associated Protein 2, Chain A"/>
    <property type="match status" value="1"/>
</dbReference>
<dbReference type="PANTHER" id="PTHR26379:SF187">
    <property type="entry name" value="OS07G0655300 PROTEIN"/>
    <property type="match status" value="1"/>
</dbReference>
<reference evidence="3" key="1">
    <citation type="submission" date="2022-04" db="EMBL/GenBank/DDBJ databases">
        <title>A functionally conserved STORR gene fusion in Papaver species that diverged 16.8 million years ago.</title>
        <authorList>
            <person name="Catania T."/>
        </authorList>
    </citation>
    <scope>NUCLEOTIDE SEQUENCE</scope>
    <source>
        <strain evidence="3">S-188037</strain>
    </source>
</reference>
<dbReference type="SUPFAM" id="SSF49599">
    <property type="entry name" value="TRAF domain-like"/>
    <property type="match status" value="1"/>
</dbReference>
<feature type="compositionally biased region" description="Low complexity" evidence="1">
    <location>
        <begin position="23"/>
        <end position="40"/>
    </location>
</feature>
<organism evidence="3 4">
    <name type="scientific">Papaver atlanticum</name>
    <dbReference type="NCBI Taxonomy" id="357466"/>
    <lineage>
        <taxon>Eukaryota</taxon>
        <taxon>Viridiplantae</taxon>
        <taxon>Streptophyta</taxon>
        <taxon>Embryophyta</taxon>
        <taxon>Tracheophyta</taxon>
        <taxon>Spermatophyta</taxon>
        <taxon>Magnoliopsida</taxon>
        <taxon>Ranunculales</taxon>
        <taxon>Papaveraceae</taxon>
        <taxon>Papaveroideae</taxon>
        <taxon>Papaver</taxon>
    </lineage>
</organism>
<feature type="domain" description="MATH" evidence="2">
    <location>
        <begin position="47"/>
        <end position="167"/>
    </location>
</feature>
<dbReference type="Pfam" id="PF22486">
    <property type="entry name" value="MATH_2"/>
    <property type="match status" value="1"/>
</dbReference>
<dbReference type="PROSITE" id="PS50144">
    <property type="entry name" value="MATH"/>
    <property type="match status" value="1"/>
</dbReference>
<keyword evidence="4" id="KW-1185">Reference proteome</keyword>
<sequence length="195" mass="21424">MARKRAAEATPGTADNQKKSQEISINSIPSSSSNPFTTSTSLTETVTGSHQFKITDYSLLKGLGFGKYIASETFDAGGYKWAIHFYPDGKHLEDNAAFVSCFIALASEGTDVRALFELALLDQSGKERHKVHSHFEARTLENGPYKLKYREATDYLKDDCLILHCKVGVVKSHTEGSKTEPPPDDIGQHSGELPE</sequence>